<comment type="caution">
    <text evidence="1">The sequence shown here is derived from an EMBL/GenBank/DDBJ whole genome shotgun (WGS) entry which is preliminary data.</text>
</comment>
<evidence type="ECO:0000313" key="1">
    <source>
        <dbReference type="EMBL" id="GAJ20235.1"/>
    </source>
</evidence>
<name>X1W0H9_9ZZZZ</name>
<organism evidence="1">
    <name type="scientific">marine sediment metagenome</name>
    <dbReference type="NCBI Taxonomy" id="412755"/>
    <lineage>
        <taxon>unclassified sequences</taxon>
        <taxon>metagenomes</taxon>
        <taxon>ecological metagenomes</taxon>
    </lineage>
</organism>
<dbReference type="EMBL" id="BARW01035417">
    <property type="protein sequence ID" value="GAJ20235.1"/>
    <property type="molecule type" value="Genomic_DNA"/>
</dbReference>
<sequence>RMTAKHLRSGDEYAVRLECHDDGTYDVEVK</sequence>
<feature type="non-terminal residue" evidence="1">
    <location>
        <position position="1"/>
    </location>
</feature>
<accession>X1W0H9</accession>
<proteinExistence type="predicted"/>
<protein>
    <submittedName>
        <fullName evidence="1">Uncharacterized protein</fullName>
    </submittedName>
</protein>
<dbReference type="AlphaFoldDB" id="X1W0H9"/>
<reference evidence="1" key="1">
    <citation type="journal article" date="2014" name="Front. Microbiol.">
        <title>High frequency of phylogenetically diverse reductive dehalogenase-homologous genes in deep subseafloor sedimentary metagenomes.</title>
        <authorList>
            <person name="Kawai M."/>
            <person name="Futagami T."/>
            <person name="Toyoda A."/>
            <person name="Takaki Y."/>
            <person name="Nishi S."/>
            <person name="Hori S."/>
            <person name="Arai W."/>
            <person name="Tsubouchi T."/>
            <person name="Morono Y."/>
            <person name="Uchiyama I."/>
            <person name="Ito T."/>
            <person name="Fujiyama A."/>
            <person name="Inagaki F."/>
            <person name="Takami H."/>
        </authorList>
    </citation>
    <scope>NUCLEOTIDE SEQUENCE</scope>
    <source>
        <strain evidence="1">Expedition CK06-06</strain>
    </source>
</reference>
<gene>
    <name evidence="1" type="ORF">S12H4_55247</name>
</gene>